<dbReference type="InterPro" id="IPR036874">
    <property type="entry name" value="Carbonic_anhydrase_sf"/>
</dbReference>
<comment type="caution">
    <text evidence="10">The sequence shown here is derived from an EMBL/GenBank/DDBJ whole genome shotgun (WGS) entry which is preliminary data.</text>
</comment>
<evidence type="ECO:0000256" key="4">
    <source>
        <dbReference type="ARBA" id="ARBA00022989"/>
    </source>
</evidence>
<keyword evidence="4 8" id="KW-1133">Transmembrane helix</keyword>
<evidence type="ECO:0000256" key="7">
    <source>
        <dbReference type="SAM" id="MobiDB-lite"/>
    </source>
</evidence>
<dbReference type="Pfam" id="PF00484">
    <property type="entry name" value="Pro_CA"/>
    <property type="match status" value="1"/>
</dbReference>
<comment type="similarity">
    <text evidence="2">Belongs to the beta-class carbonic anhydrase family.</text>
</comment>
<feature type="transmembrane region" description="Helical" evidence="8">
    <location>
        <begin position="27"/>
        <end position="47"/>
    </location>
</feature>
<evidence type="ECO:0000256" key="1">
    <source>
        <dbReference type="ARBA" id="ARBA00004141"/>
    </source>
</evidence>
<protein>
    <submittedName>
        <fullName evidence="10">SulP family inorganic anion transporter</fullName>
    </submittedName>
</protein>
<evidence type="ECO:0000256" key="8">
    <source>
        <dbReference type="SAM" id="Phobius"/>
    </source>
</evidence>
<reference evidence="10 11" key="1">
    <citation type="submission" date="2024-01" db="EMBL/GenBank/DDBJ databases">
        <title>Genome insights into Plantactinospora sonchi sp. nov.</title>
        <authorList>
            <person name="Wang L."/>
        </authorList>
    </citation>
    <scope>NUCLEOTIDE SEQUENCE [LARGE SCALE GENOMIC DNA]</scope>
    <source>
        <strain evidence="10 11">NEAU-QY2</strain>
    </source>
</reference>
<comment type="function">
    <text evidence="6">Catalyzes the reversible hydration of carbon dioxide to form bicarbonate.</text>
</comment>
<comment type="subcellular location">
    <subcellularLocation>
        <location evidence="1">Membrane</location>
        <topology evidence="1">Multi-pass membrane protein</topology>
    </subcellularLocation>
</comment>
<evidence type="ECO:0000313" key="10">
    <source>
        <dbReference type="EMBL" id="MEE6260829.1"/>
    </source>
</evidence>
<dbReference type="SUPFAM" id="SSF53056">
    <property type="entry name" value="beta-carbonic anhydrase, cab"/>
    <property type="match status" value="1"/>
</dbReference>
<feature type="domain" description="SLC26A/SulP transporter" evidence="9">
    <location>
        <begin position="23"/>
        <end position="274"/>
    </location>
</feature>
<evidence type="ECO:0000256" key="6">
    <source>
        <dbReference type="ARBA" id="ARBA00024993"/>
    </source>
</evidence>
<organism evidence="10 11">
    <name type="scientific">Plantactinospora sonchi</name>
    <dbReference type="NCBI Taxonomy" id="1544735"/>
    <lineage>
        <taxon>Bacteria</taxon>
        <taxon>Bacillati</taxon>
        <taxon>Actinomycetota</taxon>
        <taxon>Actinomycetes</taxon>
        <taxon>Micromonosporales</taxon>
        <taxon>Micromonosporaceae</taxon>
        <taxon>Plantactinospora</taxon>
    </lineage>
</organism>
<dbReference type="PANTHER" id="PTHR11814">
    <property type="entry name" value="SULFATE TRANSPORTER"/>
    <property type="match status" value="1"/>
</dbReference>
<feature type="region of interest" description="Disordered" evidence="7">
    <location>
        <begin position="284"/>
        <end position="339"/>
    </location>
</feature>
<feature type="transmembrane region" description="Helical" evidence="8">
    <location>
        <begin position="175"/>
        <end position="193"/>
    </location>
</feature>
<dbReference type="Gene3D" id="3.40.1050.10">
    <property type="entry name" value="Carbonic anhydrase"/>
    <property type="match status" value="1"/>
</dbReference>
<feature type="domain" description="SLC26A/SulP transporter" evidence="9">
    <location>
        <begin position="331"/>
        <end position="439"/>
    </location>
</feature>
<dbReference type="InterPro" id="IPR011547">
    <property type="entry name" value="SLC26A/SulP_dom"/>
</dbReference>
<sequence length="829" mass="86286">MSPTSIGLATASARVSSWVRRDLRYDLPASLVVFLVAVPLSLGIAAASDAPVTAGLIAAVVGGVLAGLFGGSTLQVTGPAAGLTVVVAELVGRFGWAATCAITAAAGLVQIGFGLSRIARTALALSPAIVHGMLAGIGLTIVLAQLHVLLGGEPGTTPVQNLVDLPGQLAGRHDHATLIGLMVIGLLVLWPRLPAVVRRIPGPLVAITVATVAAVVWNDVDLARVEMPGSLLEAVHLPALPDGHWSAVAAAVLTVAAIASVESLLSATAVDRLAAAETAKAGNASSDAAKAGTATDGEVSASATEASAGEDGETGTSVARAGAARAGAAGGRSTKPTNLDRELVGQGLANTVSGMCGGLPVTGVIVRSSTNVNAGARTRASAVLHGVWVLLFAVLLVVLVERIPMAALAGLLVVVGLQLVKISDIQRVRRHRELAVYVVTALGVVVFNLLEGVLIGLALALCLVLRRVVWARVHAERLPTRPPAPEHWFVHVEGTLSFLAIPRLSAVLGKVPPGSVVDLELATDFLDHAAFDHLDWWVRQHEGTGGTVRLDEVGPAALRGDQPRPARRVHALVPPRWFSPWSSWQARHVEPAGTLDADHHASLHAALRPLHAGVREYHRRSAPRLLPFLSELDGRHRPQTLFLTCADARIVPNVITSSGPGDLFTVRNIGNLVPADPELDSSVAAAVSYAVEVLDVRALLVCGHSGCGAMQGLLGGLGLGAEESPLGRWLRWGRPALEAWRAGHPIGRAAAGDGRTDVDQLAMVNVALQVAALREFLAARGVDREKASVQGLFFDIPTGRLTVLDERRQRFSPPSEQEPEIGVTWAALP</sequence>
<evidence type="ECO:0000313" key="11">
    <source>
        <dbReference type="Proteomes" id="UP001332243"/>
    </source>
</evidence>
<dbReference type="InterPro" id="IPR001765">
    <property type="entry name" value="Carbonic_anhydrase"/>
</dbReference>
<feature type="transmembrane region" description="Helical" evidence="8">
    <location>
        <begin position="245"/>
        <end position="265"/>
    </location>
</feature>
<dbReference type="SMART" id="SM00947">
    <property type="entry name" value="Pro_CA"/>
    <property type="match status" value="1"/>
</dbReference>
<evidence type="ECO:0000256" key="3">
    <source>
        <dbReference type="ARBA" id="ARBA00022692"/>
    </source>
</evidence>
<gene>
    <name evidence="10" type="ORF">V1633_20290</name>
</gene>
<evidence type="ECO:0000256" key="5">
    <source>
        <dbReference type="ARBA" id="ARBA00023136"/>
    </source>
</evidence>
<dbReference type="Pfam" id="PF00916">
    <property type="entry name" value="Sulfate_transp"/>
    <property type="match status" value="2"/>
</dbReference>
<feature type="transmembrane region" description="Helical" evidence="8">
    <location>
        <begin position="405"/>
        <end position="422"/>
    </location>
</feature>
<feature type="transmembrane region" description="Helical" evidence="8">
    <location>
        <begin position="434"/>
        <end position="461"/>
    </location>
</feature>
<keyword evidence="11" id="KW-1185">Reference proteome</keyword>
<evidence type="ECO:0000259" key="9">
    <source>
        <dbReference type="Pfam" id="PF00916"/>
    </source>
</evidence>
<accession>A0ABU7RX81</accession>
<name>A0ABU7RX81_9ACTN</name>
<dbReference type="EMBL" id="JAZGQK010000017">
    <property type="protein sequence ID" value="MEE6260829.1"/>
    <property type="molecule type" value="Genomic_DNA"/>
</dbReference>
<evidence type="ECO:0000256" key="2">
    <source>
        <dbReference type="ARBA" id="ARBA00006217"/>
    </source>
</evidence>
<feature type="transmembrane region" description="Helical" evidence="8">
    <location>
        <begin position="54"/>
        <end position="74"/>
    </location>
</feature>
<dbReference type="Proteomes" id="UP001332243">
    <property type="component" value="Unassembled WGS sequence"/>
</dbReference>
<keyword evidence="3 8" id="KW-0812">Transmembrane</keyword>
<feature type="transmembrane region" description="Helical" evidence="8">
    <location>
        <begin position="128"/>
        <end position="150"/>
    </location>
</feature>
<dbReference type="RefSeq" id="WP_331215947.1">
    <property type="nucleotide sequence ID" value="NZ_JAZGQK010000017.1"/>
</dbReference>
<dbReference type="InterPro" id="IPR001902">
    <property type="entry name" value="SLC26A/SulP_fam"/>
</dbReference>
<keyword evidence="5 8" id="KW-0472">Membrane</keyword>
<feature type="transmembrane region" description="Helical" evidence="8">
    <location>
        <begin position="94"/>
        <end position="116"/>
    </location>
</feature>
<proteinExistence type="inferred from homology"/>
<feature type="transmembrane region" description="Helical" evidence="8">
    <location>
        <begin position="382"/>
        <end position="399"/>
    </location>
</feature>
<feature type="transmembrane region" description="Helical" evidence="8">
    <location>
        <begin position="200"/>
        <end position="217"/>
    </location>
</feature>